<dbReference type="SUPFAM" id="SSF53335">
    <property type="entry name" value="S-adenosyl-L-methionine-dependent methyltransferases"/>
    <property type="match status" value="1"/>
</dbReference>
<dbReference type="Gene3D" id="3.40.50.150">
    <property type="entry name" value="Vaccinia Virus protein VP39"/>
    <property type="match status" value="1"/>
</dbReference>
<evidence type="ECO:0000256" key="6">
    <source>
        <dbReference type="SAM" id="Coils"/>
    </source>
</evidence>
<accession>A0A9P1BYJ7</accession>
<comment type="caution">
    <text evidence="8">The sequence shown here is derived from an EMBL/GenBank/DDBJ whole genome shotgun (WGS) entry which is preliminary data.</text>
</comment>
<evidence type="ECO:0000256" key="2">
    <source>
        <dbReference type="ARBA" id="ARBA00022603"/>
    </source>
</evidence>
<evidence type="ECO:0000256" key="1">
    <source>
        <dbReference type="ARBA" id="ARBA00011975"/>
    </source>
</evidence>
<feature type="region of interest" description="Disordered" evidence="7">
    <location>
        <begin position="1457"/>
        <end position="1482"/>
    </location>
</feature>
<keyword evidence="2 5" id="KW-0489">Methyltransferase</keyword>
<evidence type="ECO:0000256" key="5">
    <source>
        <dbReference type="PROSITE-ProRule" id="PRU01016"/>
    </source>
</evidence>
<dbReference type="EC" id="2.1.1.37" evidence="1"/>
<reference evidence="8" key="1">
    <citation type="submission" date="2022-10" db="EMBL/GenBank/DDBJ databases">
        <authorList>
            <person name="Chen Y."/>
            <person name="Dougan E. K."/>
            <person name="Chan C."/>
            <person name="Rhodes N."/>
            <person name="Thang M."/>
        </authorList>
    </citation>
    <scope>NUCLEOTIDE SEQUENCE</scope>
</reference>
<feature type="region of interest" description="Disordered" evidence="7">
    <location>
        <begin position="2319"/>
        <end position="2392"/>
    </location>
</feature>
<dbReference type="EMBL" id="CAMXCT010000667">
    <property type="protein sequence ID" value="CAI3981841.1"/>
    <property type="molecule type" value="Genomic_DNA"/>
</dbReference>
<feature type="compositionally biased region" description="Basic residues" evidence="7">
    <location>
        <begin position="2369"/>
        <end position="2378"/>
    </location>
</feature>
<dbReference type="GO" id="GO:0044027">
    <property type="term" value="P:negative regulation of gene expression via chromosomal CpG island methylation"/>
    <property type="evidence" value="ECO:0007669"/>
    <property type="project" value="TreeGrafter"/>
</dbReference>
<dbReference type="InterPro" id="IPR050390">
    <property type="entry name" value="C5-Methyltransferase"/>
</dbReference>
<reference evidence="9" key="2">
    <citation type="submission" date="2024-04" db="EMBL/GenBank/DDBJ databases">
        <authorList>
            <person name="Chen Y."/>
            <person name="Shah S."/>
            <person name="Dougan E. K."/>
            <person name="Thang M."/>
            <person name="Chan C."/>
        </authorList>
    </citation>
    <scope>NUCLEOTIDE SEQUENCE [LARGE SCALE GENOMIC DNA]</scope>
</reference>
<organism evidence="8">
    <name type="scientific">Cladocopium goreaui</name>
    <dbReference type="NCBI Taxonomy" id="2562237"/>
    <lineage>
        <taxon>Eukaryota</taxon>
        <taxon>Sar</taxon>
        <taxon>Alveolata</taxon>
        <taxon>Dinophyceae</taxon>
        <taxon>Suessiales</taxon>
        <taxon>Symbiodiniaceae</taxon>
        <taxon>Cladocopium</taxon>
    </lineage>
</organism>
<keyword evidence="10" id="KW-1185">Reference proteome</keyword>
<dbReference type="PANTHER" id="PTHR10629:SF52">
    <property type="entry name" value="DNA (CYTOSINE-5)-METHYLTRANSFERASE 1"/>
    <property type="match status" value="1"/>
</dbReference>
<dbReference type="OrthoDB" id="414133at2759"/>
<keyword evidence="3 5" id="KW-0808">Transferase</keyword>
<feature type="compositionally biased region" description="Basic residues" evidence="7">
    <location>
        <begin position="2330"/>
        <end position="2344"/>
    </location>
</feature>
<dbReference type="EMBL" id="CAMXCT020000667">
    <property type="protein sequence ID" value="CAL1135216.1"/>
    <property type="molecule type" value="Genomic_DNA"/>
</dbReference>
<dbReference type="InterPro" id="IPR001525">
    <property type="entry name" value="C5_MeTfrase"/>
</dbReference>
<dbReference type="GO" id="GO:0005634">
    <property type="term" value="C:nucleus"/>
    <property type="evidence" value="ECO:0007669"/>
    <property type="project" value="TreeGrafter"/>
</dbReference>
<dbReference type="Pfam" id="PF00145">
    <property type="entry name" value="DNA_methylase"/>
    <property type="match status" value="1"/>
</dbReference>
<evidence type="ECO:0000313" key="8">
    <source>
        <dbReference type="EMBL" id="CAI3981841.1"/>
    </source>
</evidence>
<dbReference type="PANTHER" id="PTHR10629">
    <property type="entry name" value="CYTOSINE-SPECIFIC METHYLTRANSFERASE"/>
    <property type="match status" value="1"/>
</dbReference>
<evidence type="ECO:0000313" key="10">
    <source>
        <dbReference type="Proteomes" id="UP001152797"/>
    </source>
</evidence>
<dbReference type="EMBL" id="CAMXCT030000667">
    <property type="protein sequence ID" value="CAL4769153.1"/>
    <property type="molecule type" value="Genomic_DNA"/>
</dbReference>
<comment type="similarity">
    <text evidence="5">Belongs to the class I-like SAM-binding methyltransferase superfamily. C5-methyltransferase family.</text>
</comment>
<keyword evidence="6" id="KW-0175">Coiled coil</keyword>
<dbReference type="GO" id="GO:0003677">
    <property type="term" value="F:DNA binding"/>
    <property type="evidence" value="ECO:0007669"/>
    <property type="project" value="TreeGrafter"/>
</dbReference>
<protein>
    <recommendedName>
        <fullName evidence="1">DNA (cytosine-5-)-methyltransferase</fullName>
        <ecNumber evidence="1">2.1.1.37</ecNumber>
    </recommendedName>
</protein>
<evidence type="ECO:0000256" key="3">
    <source>
        <dbReference type="ARBA" id="ARBA00022679"/>
    </source>
</evidence>
<feature type="coiled-coil region" evidence="6">
    <location>
        <begin position="1410"/>
        <end position="1437"/>
    </location>
</feature>
<dbReference type="InterPro" id="IPR029063">
    <property type="entry name" value="SAM-dependent_MTases_sf"/>
</dbReference>
<name>A0A9P1BYJ7_9DINO</name>
<evidence type="ECO:0000256" key="4">
    <source>
        <dbReference type="ARBA" id="ARBA00022691"/>
    </source>
</evidence>
<feature type="compositionally biased region" description="Polar residues" evidence="7">
    <location>
        <begin position="1459"/>
        <end position="1470"/>
    </location>
</feature>
<feature type="compositionally biased region" description="Acidic residues" evidence="7">
    <location>
        <begin position="2352"/>
        <end position="2363"/>
    </location>
</feature>
<dbReference type="Proteomes" id="UP001152797">
    <property type="component" value="Unassembled WGS sequence"/>
</dbReference>
<evidence type="ECO:0000256" key="7">
    <source>
        <dbReference type="SAM" id="MobiDB-lite"/>
    </source>
</evidence>
<dbReference type="PROSITE" id="PS51679">
    <property type="entry name" value="SAM_MT_C5"/>
    <property type="match status" value="1"/>
</dbReference>
<dbReference type="GO" id="GO:0003886">
    <property type="term" value="F:DNA (cytosine-5-)-methyltransferase activity"/>
    <property type="evidence" value="ECO:0007669"/>
    <property type="project" value="UniProtKB-EC"/>
</dbReference>
<gene>
    <name evidence="8" type="ORF">C1SCF055_LOCUS9591</name>
</gene>
<proteinExistence type="inferred from homology"/>
<dbReference type="GO" id="GO:0032259">
    <property type="term" value="P:methylation"/>
    <property type="evidence" value="ECO:0007669"/>
    <property type="project" value="UniProtKB-KW"/>
</dbReference>
<keyword evidence="4 5" id="KW-0949">S-adenosyl-L-methionine</keyword>
<evidence type="ECO:0000313" key="9">
    <source>
        <dbReference type="EMBL" id="CAL1135216.1"/>
    </source>
</evidence>
<feature type="non-terminal residue" evidence="8">
    <location>
        <position position="2392"/>
    </location>
</feature>
<sequence>MALPAKIVPDVTLVSPSSKKLAEHGQRCQTSDNAWLLKGSFWRRKFPWLRAGFAGNSNILTVGCKICALHAAKFTAAGSDTSQLSPYATFSVRPEVTWKSWRFRHHAQSKYHIAAHAADPTSHAPAAEEWQDLVRKLSRGHSQRDKGDGTPSTRTKLMHYCLSEAILHAYRVFLASAQSITLMRDERQGRLLLRFRAVDANLRVCSGCIGQPRLVEGKTSEHIARATVKALKLFCTPGFGGSVDEALLSHVRRHVHIMVTDAASAELLASDILRSRRRSDQAELQRDVFFPSIVLLGRDARHACMRLLKRPWHVMDDVKDAVSSTVTNKESLAQKIFHSPNYSFWLQEAIAKGAGPQTSSLSAAKHRFASFAKPLGRFCLNMRPIFDVLHKILALKEDCDWLHKWMDNVSAKKLLLVAAAADAADTVMEFLRLMDNESQDPAILNSEVHSFLRNVDIQFGQPGQVFDVNGYSKHCLDLLQAEPGLYVKHRGQQKRLRVSAGDRRAVLEAFKPWVHLCHEACEAEFPHFHLFSSMSVLDLRSGGRLTDDRYACLQRLAVALQVDEQGLVSEFDALRPVAMAFREQQDCTSRDAWKQAFRRSQASSALREKYETKNLAPLLQAHACWTTSSSGVEQAFSKAERSHGAKHFGPKAADSERRAMVCLTYNDSPAASLASVVDKARALYAARVSRHLGKYQRKRLDKGVKTGPRAKLAGKVVEKTWIKRRRASVRAAAASTSGQKPVDHEVAIANLSQKAQKEIANSRETLLKKKVEARRDGYFLGLGAAEGLSLEQAAAKRAREDAKADQAMHLKRKKQESQLLSTTNARTWRWQSLGPAKAWFATGLPPTACAPLLQEQDIRAASVFVVDDSAIPSKAYFMAVATGGCILSYSLLLKRAGIKSQYCLQKLESLKRKWPTLHCTPDFKQQEPAMTHLLRWAVFEKKMWSGVALENVRKNTICLVKDKTDANLAQLKRAGGHWHSKDEFVQLLTAACIDYGRSFGVSAACRHGLLTLRGKVPPGSPREAGPVWLCEEPREPGPVWLCEAYVKEHKARPFQPRPKGSKLRVFSDCAGISAETIALTLLGLKQFFTIVGGSEIDEVKRCLIGVVHETCRTSCKSESFATDIFQRDPKDSPGADIYLAGFPCPAFSKMGRRFGLRDSKKRGIPLVAGLRYIAYHKPPVVLLEQVTGFLEKKHWLAQKMLRKTFAACGYTVRAKVLQTCDHGLPQSRPRLWVVALRNPIAEFRFPKALGKCPPIESILDVGKVGDEVLDLSKFGPSTATEKLRTGYWILDVASSARFTSIPKHRVSPCLTRSRCKARGYYVPRLARRLSVEEFSQLQGIPVSICRNMVRKLLAEHANDKRFTQARCENEVAAAFGDGMSLNVLQRVLSRALAASGLWPSQVTRLNKAEQNQVKKDLAEWEAENAQLREEARDEYDRKHTEEKKRLERVFQEAKHLKSLQKQSAKANSAPKNPADPAGSSCVVGPGLKDSGVNEAYLQGLKNDLQVIADKLGDLKSELPVPIVQANDDKGGVQEPFHLEDAGKALDGQGLYISACNLMWVDLYRTSNPSVPLCRKRVEDLGSHYFGSGHSFFRSVLEVAVVKEELSDRPAGLKLISPEEQAHAIVFACAKRLREADCNEEERKQWRLTLLGIPTCMVLCAEKDIWHKAISRRQQVMQAMLESVENRRLQDSEVAALVKTYPITTAKTSANSNGGIFTEWNFTAAGHVMRQLGSDDEVLEVIRVLESKHGLDSCLNSLVKLEKLATKPSGKAARRWIFQMLLDHLEHGLAENEDISKKALLGDKHTAGLVVLWEWKMKLLNYICDTLMLQAKISETEREAIKSRCRDCPSMRQACEDSVQWQASMSRSGQEALRFFQDVVFLKTFDNLLRGICKGVSTNPEVVLELDSINERWQQVIAMRQNELAQNQAKEAELSDGEDSQDEEAWLTEARKAPNTLKQGSPSYWRAVANKSVRMYLTFVTEGKNDSQLQLQVSQWQAATGLQPEIGKKTLLVHLDTALLGESSGPHCQAELRGKRWKPAAWLIFFLTFFSVKESTLRFQNFHIIERLLTEDIDLVEKLAACPCIALGAQSVEKVRCSVPAEGVVVAVVDPLSVGPKLFKEASKQSVWLMFNEKSVRERKQIVRAGAYSQQMLCNLYSEKPLSLTMPEVERKIYPGFSHGDVIGYISCLGPSKLWRVPRKDKLDILGSRHVFIPANSSQQGDGQPAEDAAGAGELESVFSCSMLPVEYYMEMVHSLSCIGIVDTSPAQGELLKAAMSSRTPCLAICGTDGHCKKLEIMLTEYIYEEQQRDGSTYYIPEMTVKSQNDEPKPKSKAKAKPVTKKRPKKNETAPGDGDEEAEAQGEEPEQKKPKTTKNKTKKKSVEDEGAASDGSG</sequence>
<feature type="active site" evidence="5">
    <location>
        <position position="1144"/>
    </location>
</feature>